<feature type="compositionally biased region" description="Basic and acidic residues" evidence="2">
    <location>
        <begin position="1454"/>
        <end position="1471"/>
    </location>
</feature>
<feature type="compositionally biased region" description="Basic and acidic residues" evidence="2">
    <location>
        <begin position="2948"/>
        <end position="2957"/>
    </location>
</feature>
<feature type="compositionally biased region" description="Basic and acidic residues" evidence="2">
    <location>
        <begin position="767"/>
        <end position="779"/>
    </location>
</feature>
<feature type="region of interest" description="Disordered" evidence="2">
    <location>
        <begin position="3128"/>
        <end position="3149"/>
    </location>
</feature>
<dbReference type="InterPro" id="IPR018247">
    <property type="entry name" value="EF_Hand_1_Ca_BS"/>
</dbReference>
<gene>
    <name evidence="5" type="ORF">RRG08_024287</name>
</gene>
<evidence type="ECO:0000259" key="4">
    <source>
        <dbReference type="PROSITE" id="PS50222"/>
    </source>
</evidence>
<dbReference type="SUPFAM" id="SSF47473">
    <property type="entry name" value="EF-hand"/>
    <property type="match status" value="2"/>
</dbReference>
<reference evidence="5" key="1">
    <citation type="journal article" date="2023" name="G3 (Bethesda)">
        <title>A reference genome for the long-term kleptoplast-retaining sea slug Elysia crispata morphotype clarki.</title>
        <authorList>
            <person name="Eastman K.E."/>
            <person name="Pendleton A.L."/>
            <person name="Shaikh M.A."/>
            <person name="Suttiyut T."/>
            <person name="Ogas R."/>
            <person name="Tomko P."/>
            <person name="Gavelis G."/>
            <person name="Widhalm J.R."/>
            <person name="Wisecaver J.H."/>
        </authorList>
    </citation>
    <scope>NUCLEOTIDE SEQUENCE</scope>
    <source>
        <strain evidence="5">ECLA1</strain>
    </source>
</reference>
<feature type="compositionally biased region" description="Low complexity" evidence="2">
    <location>
        <begin position="632"/>
        <end position="644"/>
    </location>
</feature>
<keyword evidence="3" id="KW-0732">Signal</keyword>
<dbReference type="GO" id="GO:0005509">
    <property type="term" value="F:calcium ion binding"/>
    <property type="evidence" value="ECO:0007669"/>
    <property type="project" value="InterPro"/>
</dbReference>
<feature type="compositionally biased region" description="Basic and acidic residues" evidence="2">
    <location>
        <begin position="1250"/>
        <end position="1261"/>
    </location>
</feature>
<feature type="region of interest" description="Disordered" evidence="2">
    <location>
        <begin position="3019"/>
        <end position="3042"/>
    </location>
</feature>
<feature type="compositionally biased region" description="Basic and acidic residues" evidence="2">
    <location>
        <begin position="2740"/>
        <end position="2749"/>
    </location>
</feature>
<evidence type="ECO:0000313" key="6">
    <source>
        <dbReference type="Proteomes" id="UP001283361"/>
    </source>
</evidence>
<feature type="compositionally biased region" description="Polar residues" evidence="2">
    <location>
        <begin position="645"/>
        <end position="679"/>
    </location>
</feature>
<feature type="chain" id="PRO_5041989651" description="EF-hand domain-containing protein" evidence="3">
    <location>
        <begin position="24"/>
        <end position="3294"/>
    </location>
</feature>
<feature type="region of interest" description="Disordered" evidence="2">
    <location>
        <begin position="1235"/>
        <end position="1261"/>
    </location>
</feature>
<name>A0AAE1DHW6_9GAST</name>
<proteinExistence type="predicted"/>
<feature type="region of interest" description="Disordered" evidence="2">
    <location>
        <begin position="2740"/>
        <end position="2772"/>
    </location>
</feature>
<organism evidence="5 6">
    <name type="scientific">Elysia crispata</name>
    <name type="common">lettuce slug</name>
    <dbReference type="NCBI Taxonomy" id="231223"/>
    <lineage>
        <taxon>Eukaryota</taxon>
        <taxon>Metazoa</taxon>
        <taxon>Spiralia</taxon>
        <taxon>Lophotrochozoa</taxon>
        <taxon>Mollusca</taxon>
        <taxon>Gastropoda</taxon>
        <taxon>Heterobranchia</taxon>
        <taxon>Euthyneura</taxon>
        <taxon>Panpulmonata</taxon>
        <taxon>Sacoglossa</taxon>
        <taxon>Placobranchoidea</taxon>
        <taxon>Plakobranchidae</taxon>
        <taxon>Elysia</taxon>
    </lineage>
</organism>
<feature type="compositionally biased region" description="Basic and acidic residues" evidence="2">
    <location>
        <begin position="2928"/>
        <end position="2941"/>
    </location>
</feature>
<feature type="compositionally biased region" description="Basic and acidic residues" evidence="2">
    <location>
        <begin position="2652"/>
        <end position="2671"/>
    </location>
</feature>
<dbReference type="InterPro" id="IPR011992">
    <property type="entry name" value="EF-hand-dom_pair"/>
</dbReference>
<keyword evidence="6" id="KW-1185">Reference proteome</keyword>
<dbReference type="PROSITE" id="PS50222">
    <property type="entry name" value="EF_HAND_2"/>
    <property type="match status" value="1"/>
</dbReference>
<feature type="compositionally biased region" description="Polar residues" evidence="2">
    <location>
        <begin position="2750"/>
        <end position="2769"/>
    </location>
</feature>
<evidence type="ECO:0000256" key="1">
    <source>
        <dbReference type="ARBA" id="ARBA00022837"/>
    </source>
</evidence>
<feature type="compositionally biased region" description="Acidic residues" evidence="2">
    <location>
        <begin position="751"/>
        <end position="760"/>
    </location>
</feature>
<feature type="region of interest" description="Disordered" evidence="2">
    <location>
        <begin position="1454"/>
        <end position="1475"/>
    </location>
</feature>
<evidence type="ECO:0000256" key="3">
    <source>
        <dbReference type="SAM" id="SignalP"/>
    </source>
</evidence>
<feature type="signal peptide" evidence="3">
    <location>
        <begin position="1"/>
        <end position="23"/>
    </location>
</feature>
<accession>A0AAE1DHW6</accession>
<protein>
    <recommendedName>
        <fullName evidence="4">EF-hand domain-containing protein</fullName>
    </recommendedName>
</protein>
<feature type="region of interest" description="Disordered" evidence="2">
    <location>
        <begin position="2111"/>
        <end position="2132"/>
    </location>
</feature>
<feature type="compositionally biased region" description="Basic and acidic residues" evidence="2">
    <location>
        <begin position="915"/>
        <end position="925"/>
    </location>
</feature>
<keyword evidence="1" id="KW-0106">Calcium</keyword>
<sequence length="3294" mass="395050">MRRQTLLFPVWVILGSLVDPGHGWSKDGFIDSVLSQYRQAEQASRADTARDGIITEGEFVFSLYGQADARGNNDNQVSREEFLDYYSQLYNISSELATIMFDYLNDPVSRDDVITTADVSLSSFAGRTYATVTEYKEGLEKWLRQSLEKLYSILMSPHVINQDRESTTNYKGMITSIDTNKDGTISIAELNQELKRFNPNQPASRTDWVWRNSQRYGGKYPDVSSLAFDFYDRDGDLKLTSRDLQLLAENLDYNGDGQIKKDETLRFMERAYTLSQRMTGRPMSLPLIKCPQPWWSEFEPMPSIDALRAAVDFDDDLDGWITASDLRRWLDIFDSNDDSGMDVTEFSAFNMERYRVNSSIAKIMFDLADVNGDQKLNERDWEFHFKDDFALSLCDARRSILDLARMAGKFQGRQLSGRALRAAMQRKLHEEWMWYQQRRGGGWGRSAFGGRGSMAGRAQGSTSQAHTCKDEDLCYNGEYTEAWGRPGAWMWWGMKESDRPRFASGEYPGRQFPGQTLGGGADVGNMFPGSFSGLGGMGMPFFPAQSTPLAGANGPLFGQFQFPNVPSGSDAAMDGGLVSQFMPFKRNALANSADPDSSPTPKREMAENYFTHYQKLFTPFVPAEKTTEENQSSSSSSSISSTSTNTAKSQPTETNIFEPVKQSSINNHGPPQEELTTAGTLAPSPEPPTDSFTNSKSDSNAEEFDDVGKEVNSQEDFPFMGYPVFIGFDPWFLGAAPSWGMVGRMKRRENEEIESPETEETIASLRLKRDITGDKRDKPSNNVAPIPSVPPIPSTPSIPSIASEDGTDKGDNIESNSTDLNGFDDLEQGTWPAIFGPGNPSMAFGLSPIDFWTAMMLENAMMNSGGWVADDGWLSNQTETMQDGNETEVGGGQWWLPEFWSSSGFNESPLPESEEGLKENSEQSQDKARMRVKRFAGPNMYQGFYFPNFFNPSYAMKMRMMANMMRYRRFNPNFSRMMYRYPWNYRYYYRNWQRRPYMNRLFGRYPYGGMIMAPSSYWMKRGTGGFSQAPTVGSGSRSKREADEVVRNKRWQGYGWHPYETGWNYWSRFGNSGQNYYWPNQWMSNGFGGNFWKRDADEEQDNKRSKREAEKNNREKRWEKMLWLPMRYISAHWKRFTDWEGWDMLNPLNRWPLGNVMNSADYGNFWKRDAQEDDKEEKVKRDVDDENREKRWGSNPMYPYWYDRNSLQNYFQYNGFSPMDKSMSQWPHNQWSNFWKRDSQGQDSITRSKRASEKSDRDKRWHSGNWHPQSYGWSRWPQNYHSNDFHYRGWGMNQWSRRWPGMGNWNEFWKRDAGEDKKGSMSKRETNSDDRKKRWYSEMWNLEQYGRNRWPYYSSWNNNKWGMFDGRNQVFDRYRYNRWWDGSWKRDVADEDTNNRHKRESEDDVTSRSKRNYMSWNHMSPYWNRGWSQWQNSYMNQMWNPYSSMFNNMMYKRDSEDESDKRNKRSPDFTKKQKRQGMTWGSPYWNSWTPQSYNLYGGWQANQWQYPYYSMWKRNSQDHHETARIKRTPANINRQRRFGMLWNFRSPYWNRWSWRAYSPYYNWYMFRRFYNGMPIWFNYGNRMWKRSTDKTSGTTRSKREIKEAKREKRYRMWNPQWSYQWSLPYNNWWNSYNSMSSWPNYGMYSFGKRDAEVNSEKSRTKRSSDSMDRQKRYGMMWNSRSNFWNNQPWQWQMEQWWDPFNFRTQMWKRNTEDEFKKSRVRRDTGETNRSKRYGWMGNAGWPWQWQRMSPYAGMPNWSNYYGNQMWKRDAEENPGDSRNKRDTGTTERNKRYGVMWNFIPPYSPYFTWWYQRWRYFNGIPSWLNNRNHMWKRDTHEDAEASQIKRDTADENKMKRSGTFFNSPDPYMNTWQSYSPYSNRYINQRWNSYNHIPNWHNFEGPFWKRETKTESDEPRNKRDSEAVNREKRNWMTWNYRSPYWNRGYQNFPSSQQYPSWHFYGKRPNWSGYSNYMWKRESPEDLVESRPKRDANEIKREKRYGTYWNRWSSPYNNWYMHQGWNEQNYMPYWFNYGRQMWKRNFDELKDSRTKRDVDSTENRVKRQNMMRNFGWPSQDRWSWNGYSPSSSWQGNRWWNQVNGMPYWSNYGNQMWKRGTENKSSESRRKRDTKDSSREKRWGMMTSPYWNRWQSQNMYHSWNRYNYMPNWYSYGHPMGKRNIDMTAESTKTKREVDPVMREKRQGNMWNFGWPWQWQTPPAPSYMQPKWNFHYRRGNFEVSGSHMSKRGTQDDTMEIRNKRDTSDAERKKRFGMTWHSRSPWQWDYPYSNWHMRQSWQPYGSLTNRYSYGNQMWKREIEEKHEESRSKRDTAAINRKRRYGMMWNPTYNYWNMPWQLYNTWYPSYMPNWFGYGNKMLKRDSELDSTETRTKRDIEDVDREKRQGMMGSYWNGRPWQWYNPSGDWQMNRWNHFNGGSGWFRDSINMWKRGTKDASDDSRIKREIGDITREKRYGNMWNSRSHNWNGWNWRYPSNNGYMNTYSGMPYWHNYGRWRNNMWKRGAEGESETSRSKRDAGNKSREKRFTMMWNPRSHYWNTSPWQWHSTSSDWYMPNWFSGNQFWKRGAQEASEENRAKRDTADGNKVKRQGMMNQFRYPFWNERYSGLYYPSNNWNVHQNWNSYNNFPSSWNYGMSKAWKRDAQETSENSRSKRNADDIERTKRRGGMMWNSRPWHWQSPFAKWGMPNFFDYGNWGHQMWKREGQEGLENSRAKRDTTAVDKEKWLANMKDSTKAETSKRQFSFNKKTSPTSKPMNSEESVWRSAKKKYGEGRTWQRRLNQGNSKWQHGLNKNYGYPRNKWGNGGMPSSYRTNTGNWMQNPGRGYSWKNNQGMYPSRNYGMASIGMPSINNGGRYGGMLRGNSYDQPYANQWVGAFNGNEGMKSFWPMEWSGGFSPYGMYGANPMSMRYFREAQSKRQIQDPEYSTAKDDENASNLRQKRDAMNGENPLDREKRFSHFFNGNFFNPMNNFYRYNKMRQMWAPWFFYSFCQPQPRWGSRMFNLYKRNATKSDDDSASFKPKEETPTTQWLDSEKEKRQGRFYNSAGYERPLSSRGGYWNRNRNQYWQYYNWMCPQAWNIMQRNFRAPGNFFPYVNGHNFFQGMGNPYFHYLRQQSRWKRSDQGESMAANTRSSNNAGYDDVRGRRQWGNFWQGWPRGYGPEDCEEWAAPMPAWSPWRGWNMLRKDRDTDASEDRNKRETDSDEEKSLFGEDLDVMGKRAVPRCRTWRGRNFNKPNMDMAMTMGNRMPVDRFGMDSWRNKWMGGSRWDSRRYRRDWEDVDSDDREK</sequence>
<feature type="region of interest" description="Disordered" evidence="2">
    <location>
        <begin position="2652"/>
        <end position="2675"/>
    </location>
</feature>
<feature type="region of interest" description="Disordered" evidence="2">
    <location>
        <begin position="2928"/>
        <end position="2957"/>
    </location>
</feature>
<dbReference type="SMART" id="SM00054">
    <property type="entry name" value="EFh"/>
    <property type="match status" value="3"/>
</dbReference>
<evidence type="ECO:0000313" key="5">
    <source>
        <dbReference type="EMBL" id="KAK3771329.1"/>
    </source>
</evidence>
<dbReference type="PROSITE" id="PS00018">
    <property type="entry name" value="EF_HAND_1"/>
    <property type="match status" value="2"/>
</dbReference>
<dbReference type="Gene3D" id="1.10.238.10">
    <property type="entry name" value="EF-hand"/>
    <property type="match status" value="2"/>
</dbReference>
<feature type="region of interest" description="Disordered" evidence="2">
    <location>
        <begin position="625"/>
        <end position="708"/>
    </location>
</feature>
<evidence type="ECO:0000256" key="2">
    <source>
        <dbReference type="SAM" id="MobiDB-lite"/>
    </source>
</evidence>
<feature type="region of interest" description="Disordered" evidence="2">
    <location>
        <begin position="3196"/>
        <end position="3216"/>
    </location>
</feature>
<feature type="compositionally biased region" description="Polar residues" evidence="2">
    <location>
        <begin position="3136"/>
        <end position="3145"/>
    </location>
</feature>
<feature type="compositionally biased region" description="Pro residues" evidence="2">
    <location>
        <begin position="787"/>
        <end position="796"/>
    </location>
</feature>
<comment type="caution">
    <text evidence="5">The sequence shown here is derived from an EMBL/GenBank/DDBJ whole genome shotgun (WGS) entry which is preliminary data.</text>
</comment>
<feature type="region of interest" description="Disordered" evidence="2">
    <location>
        <begin position="749"/>
        <end position="825"/>
    </location>
</feature>
<feature type="region of interest" description="Disordered" evidence="2">
    <location>
        <begin position="2515"/>
        <end position="2535"/>
    </location>
</feature>
<dbReference type="InterPro" id="IPR002048">
    <property type="entry name" value="EF_hand_dom"/>
</dbReference>
<dbReference type="Proteomes" id="UP001283361">
    <property type="component" value="Unassembled WGS sequence"/>
</dbReference>
<feature type="region of interest" description="Disordered" evidence="2">
    <location>
        <begin position="906"/>
        <end position="925"/>
    </location>
</feature>
<feature type="domain" description="EF-hand" evidence="4">
    <location>
        <begin position="165"/>
        <end position="200"/>
    </location>
</feature>
<dbReference type="EMBL" id="JAWDGP010003757">
    <property type="protein sequence ID" value="KAK3771329.1"/>
    <property type="molecule type" value="Genomic_DNA"/>
</dbReference>